<sequence>DHYTQCIAQEVEELAKIMLKEWEPAFDIAVRWYKNRFGKRHLIEAIEEVKTRLLILANKTHTTLEFMEVTPQVEEATETNVSPPTTRNWHSPPSDPNTPPLPPNPQSPTTLPPPPEPRPPTPLPQRTPKQPRESPQTPKPQTPNPVVVDPDDIPDLFTIHTFSTTEVTVETSTPRITRPPKDITQDMTTHVVMVHPEIPNPQLNQLAQGSPQTVTTGDTTEYALITSVAGDTLPGLSGWDPLDSELREGDAGPLVPAPKLQSPVNPSGGQKRGLEVVNLFSHFRPTEDQYRVLSKGLTFVPTPRVNLGMKKQLLLEMQPADKGSAVVIMDRAAYVREAHRQLHQPQYYQKLDQPLSDTTGPEVRKILTKLKEKGFINRRQLIYLIGPDSPCQCHFYLLPKIHKDPQTWSVPFQMPPGRPIVSDCGSDTYATAEYIEYFLNPLSNRHPSYVRDTYDFLDRIRTIDLPEHCFLFTIDVDSLYTNIDTTAGLTAVKEWFDRYPDKHRPDQHLLDLLKINLIQNDFEFNSEYFLQIKGTAMGKKFAPSYANIFMAKWEEGALATWPVKPLHYYRFLDDIWGVWAESELEFQKFVNHLNQFDHSIKVKHTLHPSEVTFLDTVTYKGGDFPKTHRLQ</sequence>
<feature type="compositionally biased region" description="Pro residues" evidence="1">
    <location>
        <begin position="93"/>
        <end position="125"/>
    </location>
</feature>
<dbReference type="EMBL" id="JAUCMX010000517">
    <property type="protein sequence ID" value="KAK3505804.1"/>
    <property type="molecule type" value="Genomic_DNA"/>
</dbReference>
<evidence type="ECO:0000313" key="2">
    <source>
        <dbReference type="EMBL" id="KAK3505804.1"/>
    </source>
</evidence>
<reference evidence="2" key="1">
    <citation type="submission" date="2023-06" db="EMBL/GenBank/DDBJ databases">
        <title>Male Hemibagrus guttatus genome.</title>
        <authorList>
            <person name="Bian C."/>
        </authorList>
    </citation>
    <scope>NUCLEOTIDE SEQUENCE</scope>
    <source>
        <strain evidence="2">Male_cb2023</strain>
        <tissue evidence="2">Muscle</tissue>
    </source>
</reference>
<dbReference type="AlphaFoldDB" id="A0AAE0PPX3"/>
<proteinExistence type="predicted"/>
<evidence type="ECO:0000256" key="1">
    <source>
        <dbReference type="SAM" id="MobiDB-lite"/>
    </source>
</evidence>
<dbReference type="Proteomes" id="UP001274896">
    <property type="component" value="Unassembled WGS sequence"/>
</dbReference>
<dbReference type="PANTHER" id="PTHR21301:SF10">
    <property type="entry name" value="REVERSE TRANSCRIPTASE DOMAIN-CONTAINING PROTEIN"/>
    <property type="match status" value="1"/>
</dbReference>
<organism evidence="2 3">
    <name type="scientific">Hemibagrus guttatus</name>
    <dbReference type="NCBI Taxonomy" id="175788"/>
    <lineage>
        <taxon>Eukaryota</taxon>
        <taxon>Metazoa</taxon>
        <taxon>Chordata</taxon>
        <taxon>Craniata</taxon>
        <taxon>Vertebrata</taxon>
        <taxon>Euteleostomi</taxon>
        <taxon>Actinopterygii</taxon>
        <taxon>Neopterygii</taxon>
        <taxon>Teleostei</taxon>
        <taxon>Ostariophysi</taxon>
        <taxon>Siluriformes</taxon>
        <taxon>Bagridae</taxon>
        <taxon>Hemibagrus</taxon>
    </lineage>
</organism>
<dbReference type="PANTHER" id="PTHR21301">
    <property type="entry name" value="REVERSE TRANSCRIPTASE"/>
    <property type="match status" value="1"/>
</dbReference>
<keyword evidence="3" id="KW-1185">Reference proteome</keyword>
<feature type="non-terminal residue" evidence="2">
    <location>
        <position position="631"/>
    </location>
</feature>
<accession>A0AAE0PPX3</accession>
<name>A0AAE0PPX3_9TELE</name>
<evidence type="ECO:0000313" key="3">
    <source>
        <dbReference type="Proteomes" id="UP001274896"/>
    </source>
</evidence>
<feature type="compositionally biased region" description="Polar residues" evidence="1">
    <location>
        <begin position="78"/>
        <end position="89"/>
    </location>
</feature>
<comment type="caution">
    <text evidence="2">The sequence shown here is derived from an EMBL/GenBank/DDBJ whole genome shotgun (WGS) entry which is preliminary data.</text>
</comment>
<feature type="non-terminal residue" evidence="2">
    <location>
        <position position="1"/>
    </location>
</feature>
<feature type="region of interest" description="Disordered" evidence="1">
    <location>
        <begin position="234"/>
        <end position="269"/>
    </location>
</feature>
<feature type="region of interest" description="Disordered" evidence="1">
    <location>
        <begin position="69"/>
        <end position="153"/>
    </location>
</feature>
<gene>
    <name evidence="2" type="ORF">QTP70_003997</name>
</gene>
<protein>
    <recommendedName>
        <fullName evidence="4">Reverse transcriptase domain-containing protein</fullName>
    </recommendedName>
</protein>
<evidence type="ECO:0008006" key="4">
    <source>
        <dbReference type="Google" id="ProtNLM"/>
    </source>
</evidence>